<feature type="region of interest" description="Disordered" evidence="1">
    <location>
        <begin position="1"/>
        <end position="28"/>
    </location>
</feature>
<reference evidence="4 5" key="1">
    <citation type="journal article" date="2012" name="Science">
        <title>The Paleozoic origin of enzymatic lignin decomposition reconstructed from 31 fungal genomes.</title>
        <authorList>
            <person name="Floudas D."/>
            <person name="Binder M."/>
            <person name="Riley R."/>
            <person name="Barry K."/>
            <person name="Blanchette R.A."/>
            <person name="Henrissat B."/>
            <person name="Martinez A.T."/>
            <person name="Otillar R."/>
            <person name="Spatafora J.W."/>
            <person name="Yadav J.S."/>
            <person name="Aerts A."/>
            <person name="Benoit I."/>
            <person name="Boyd A."/>
            <person name="Carlson A."/>
            <person name="Copeland A."/>
            <person name="Coutinho P.M."/>
            <person name="de Vries R.P."/>
            <person name="Ferreira P."/>
            <person name="Findley K."/>
            <person name="Foster B."/>
            <person name="Gaskell J."/>
            <person name="Glotzer D."/>
            <person name="Gorecki P."/>
            <person name="Heitman J."/>
            <person name="Hesse C."/>
            <person name="Hori C."/>
            <person name="Igarashi K."/>
            <person name="Jurgens J.A."/>
            <person name="Kallen N."/>
            <person name="Kersten P."/>
            <person name="Kohler A."/>
            <person name="Kuees U."/>
            <person name="Kumar T.K.A."/>
            <person name="Kuo A."/>
            <person name="LaButti K."/>
            <person name="Larrondo L.F."/>
            <person name="Lindquist E."/>
            <person name="Ling A."/>
            <person name="Lombard V."/>
            <person name="Lucas S."/>
            <person name="Lundell T."/>
            <person name="Martin R."/>
            <person name="McLaughlin D.J."/>
            <person name="Morgenstern I."/>
            <person name="Morin E."/>
            <person name="Murat C."/>
            <person name="Nagy L.G."/>
            <person name="Nolan M."/>
            <person name="Ohm R.A."/>
            <person name="Patyshakuliyeva A."/>
            <person name="Rokas A."/>
            <person name="Ruiz-Duenas F.J."/>
            <person name="Sabat G."/>
            <person name="Salamov A."/>
            <person name="Samejima M."/>
            <person name="Schmutz J."/>
            <person name="Slot J.C."/>
            <person name="St John F."/>
            <person name="Stenlid J."/>
            <person name="Sun H."/>
            <person name="Sun S."/>
            <person name="Syed K."/>
            <person name="Tsang A."/>
            <person name="Wiebenga A."/>
            <person name="Young D."/>
            <person name="Pisabarro A."/>
            <person name="Eastwood D.C."/>
            <person name="Martin F."/>
            <person name="Cullen D."/>
            <person name="Grigoriev I.V."/>
            <person name="Hibbett D.S."/>
        </authorList>
    </citation>
    <scope>NUCLEOTIDE SEQUENCE</scope>
    <source>
        <strain evidence="5">FP-58527</strain>
    </source>
</reference>
<evidence type="ECO:0000256" key="2">
    <source>
        <dbReference type="SAM" id="Phobius"/>
    </source>
</evidence>
<keyword evidence="2" id="KW-1133">Transmembrane helix</keyword>
<evidence type="ECO:0000313" key="4">
    <source>
        <dbReference type="EMBL" id="EPT05355.1"/>
    </source>
</evidence>
<dbReference type="GO" id="GO:0044695">
    <property type="term" value="C:Dsc E3 ubiquitin ligase complex"/>
    <property type="evidence" value="ECO:0007669"/>
    <property type="project" value="InterPro"/>
</dbReference>
<feature type="transmembrane region" description="Helical" evidence="2">
    <location>
        <begin position="218"/>
        <end position="237"/>
    </location>
</feature>
<protein>
    <recommendedName>
        <fullName evidence="3">Ubiquitin-like domain-containing protein</fullName>
    </recommendedName>
</protein>
<evidence type="ECO:0000259" key="3">
    <source>
        <dbReference type="PROSITE" id="PS50053"/>
    </source>
</evidence>
<keyword evidence="2" id="KW-0812">Transmembrane</keyword>
<feature type="transmembrane region" description="Helical" evidence="2">
    <location>
        <begin position="266"/>
        <end position="285"/>
    </location>
</feature>
<dbReference type="PANTHER" id="PTHR28049:SF1">
    <property type="entry name" value="DSC E3 UBIQUITIN LIGASE COMPLEX SUBUNIT 3"/>
    <property type="match status" value="1"/>
</dbReference>
<sequence>MLSEKAKGKQRAVDSEPGTSQGSPAKDLVIRFTEGLPDLTLQVAEGESVRDVKRKIRDARPQLERRRLKLILSGQLLAEATLLYPRLSSLEQRQRRAVSGDAPNSEEKEQSPSTTWLHCSVGPPLTDGEEEETETQTAQLKPLRGFDRLAAAGFSEQDIANIRLQFHAHSAGDYLDQDFESDEEFEEHARALEEQWIDSFDNGGGASLSSPSSRASHTFLNGIIVGFFFPLIPLFLLRAPKPAVFWGDGSEHEATGSPVFSRRTQIGIIIGLLLNIIFGMWTYLLTSP</sequence>
<dbReference type="Gene3D" id="3.10.20.90">
    <property type="entry name" value="Phosphatidylinositol 3-kinase Catalytic Subunit, Chain A, domain 1"/>
    <property type="match status" value="1"/>
</dbReference>
<organism evidence="4 5">
    <name type="scientific">Fomitopsis schrenkii</name>
    <name type="common">Brown rot fungus</name>
    <dbReference type="NCBI Taxonomy" id="2126942"/>
    <lineage>
        <taxon>Eukaryota</taxon>
        <taxon>Fungi</taxon>
        <taxon>Dikarya</taxon>
        <taxon>Basidiomycota</taxon>
        <taxon>Agaricomycotina</taxon>
        <taxon>Agaricomycetes</taxon>
        <taxon>Polyporales</taxon>
        <taxon>Fomitopsis</taxon>
    </lineage>
</organism>
<dbReference type="GO" id="GO:0005783">
    <property type="term" value="C:endoplasmic reticulum"/>
    <property type="evidence" value="ECO:0007669"/>
    <property type="project" value="TreeGrafter"/>
</dbReference>
<dbReference type="HOGENOM" id="CLU_060587_0_0_1"/>
<dbReference type="InterPro" id="IPR045226">
    <property type="entry name" value="Dsc3"/>
</dbReference>
<proteinExistence type="predicted"/>
<dbReference type="InterPro" id="IPR019413">
    <property type="entry name" value="Dsc3_ub-like_dom"/>
</dbReference>
<dbReference type="OrthoDB" id="2556122at2759"/>
<dbReference type="PROSITE" id="PS50053">
    <property type="entry name" value="UBIQUITIN_2"/>
    <property type="match status" value="1"/>
</dbReference>
<gene>
    <name evidence="4" type="ORF">FOMPIDRAFT_1111589</name>
</gene>
<name>S8G543_FOMSC</name>
<dbReference type="eggNOG" id="ENOG502RXWC">
    <property type="taxonomic scope" value="Eukaryota"/>
</dbReference>
<dbReference type="FunCoup" id="S8G543">
    <property type="interactions" value="6"/>
</dbReference>
<feature type="compositionally biased region" description="Basic and acidic residues" evidence="1">
    <location>
        <begin position="1"/>
        <end position="14"/>
    </location>
</feature>
<dbReference type="EMBL" id="KE504124">
    <property type="protein sequence ID" value="EPT05355.1"/>
    <property type="molecule type" value="Genomic_DNA"/>
</dbReference>
<dbReference type="Pfam" id="PF10302">
    <property type="entry name" value="Dsc3_N"/>
    <property type="match status" value="1"/>
</dbReference>
<dbReference type="Pfam" id="PF13373">
    <property type="entry name" value="Dsc3_C"/>
    <property type="match status" value="1"/>
</dbReference>
<dbReference type="PANTHER" id="PTHR28049">
    <property type="entry name" value="TRANSMEMBRANE PROTEIN YOR223W"/>
    <property type="match status" value="1"/>
</dbReference>
<keyword evidence="2" id="KW-0472">Membrane</keyword>
<evidence type="ECO:0000256" key="1">
    <source>
        <dbReference type="SAM" id="MobiDB-lite"/>
    </source>
</evidence>
<accession>S8G543</accession>
<feature type="region of interest" description="Disordered" evidence="1">
    <location>
        <begin position="94"/>
        <end position="138"/>
    </location>
</feature>
<dbReference type="InterPro" id="IPR025390">
    <property type="entry name" value="Dsc3_C"/>
</dbReference>
<dbReference type="InterPro" id="IPR000626">
    <property type="entry name" value="Ubiquitin-like_dom"/>
</dbReference>
<dbReference type="InParanoid" id="S8G543"/>
<feature type="domain" description="Ubiquitin-like" evidence="3">
    <location>
        <begin position="26"/>
        <end position="83"/>
    </location>
</feature>
<dbReference type="Proteomes" id="UP000015241">
    <property type="component" value="Unassembled WGS sequence"/>
</dbReference>
<dbReference type="AlphaFoldDB" id="S8G543"/>
<keyword evidence="5" id="KW-1185">Reference proteome</keyword>
<evidence type="ECO:0000313" key="5">
    <source>
        <dbReference type="Proteomes" id="UP000015241"/>
    </source>
</evidence>